<reference evidence="2" key="1">
    <citation type="journal article" date="2019" name="Int. J. Syst. Evol. Microbiol.">
        <title>The Global Catalogue of Microorganisms (GCM) 10K type strain sequencing project: providing services to taxonomists for standard genome sequencing and annotation.</title>
        <authorList>
            <consortium name="The Broad Institute Genomics Platform"/>
            <consortium name="The Broad Institute Genome Sequencing Center for Infectious Disease"/>
            <person name="Wu L."/>
            <person name="Ma J."/>
        </authorList>
    </citation>
    <scope>NUCLEOTIDE SEQUENCE [LARGE SCALE GENOMIC DNA]</scope>
    <source>
        <strain evidence="2">CGMCC 1.12192</strain>
    </source>
</reference>
<dbReference type="RefSeq" id="WP_204391165.1">
    <property type="nucleotide sequence ID" value="NZ_JAFBBW010000001.1"/>
</dbReference>
<gene>
    <name evidence="1" type="ORF">ACFPER_05300</name>
</gene>
<evidence type="ECO:0000313" key="1">
    <source>
        <dbReference type="EMBL" id="MFC4828197.1"/>
    </source>
</evidence>
<name>A0ABV9R4L8_9MICO</name>
<accession>A0ABV9R4L8</accession>
<comment type="caution">
    <text evidence="1">The sequence shown here is derived from an EMBL/GenBank/DDBJ whole genome shotgun (WGS) entry which is preliminary data.</text>
</comment>
<protein>
    <recommendedName>
        <fullName evidence="3">Transcriptional regulator, AbiEi antitoxin, Type IV TA system</fullName>
    </recommendedName>
</protein>
<organism evidence="1 2">
    <name type="scientific">Agromyces aurantiacus</name>
    <dbReference type="NCBI Taxonomy" id="165814"/>
    <lineage>
        <taxon>Bacteria</taxon>
        <taxon>Bacillati</taxon>
        <taxon>Actinomycetota</taxon>
        <taxon>Actinomycetes</taxon>
        <taxon>Micrococcales</taxon>
        <taxon>Microbacteriaceae</taxon>
        <taxon>Agromyces</taxon>
    </lineage>
</organism>
<proteinExistence type="predicted"/>
<evidence type="ECO:0008006" key="3">
    <source>
        <dbReference type="Google" id="ProtNLM"/>
    </source>
</evidence>
<evidence type="ECO:0000313" key="2">
    <source>
        <dbReference type="Proteomes" id="UP001595960"/>
    </source>
</evidence>
<dbReference type="EMBL" id="JBHSJC010000001">
    <property type="protein sequence ID" value="MFC4828197.1"/>
    <property type="molecule type" value="Genomic_DNA"/>
</dbReference>
<keyword evidence="2" id="KW-1185">Reference proteome</keyword>
<sequence>MPRLILTSTERLSPSGDRWLQRAVQAGRLVRVRAGHHVDAVEWDAASHDQRALLRVAAGIRTRRQSAVLTHESAALVLGIPIIGARPDAVHLVSSTGSAPRNERGVVWHRERLRDGDVIAYGGFFVTSPERTMYDLARTRGFASAVTGLDAALAGRYEPLATRFDGEGFVQWTPEPIAALDREALTERIDASGGARGIRSARRAVEFADPRSASSGESLSRAQIHLLGFPQPEVQVAFARLDGGVDVVDFIWRDLLIAGEFDGFVKYHREDYLDGRTPEEVVWLEKQRERRLRRDHGLEVSRWSWDAARTPSLLRAELIAAGLQPVRR</sequence>
<dbReference type="Proteomes" id="UP001595960">
    <property type="component" value="Unassembled WGS sequence"/>
</dbReference>